<feature type="domain" description="Novel STAND NTPase 3" evidence="1">
    <location>
        <begin position="199"/>
        <end position="306"/>
    </location>
</feature>
<comment type="caution">
    <text evidence="2">The sequence shown here is derived from an EMBL/GenBank/DDBJ whole genome shotgun (WGS) entry which is preliminary data.</text>
</comment>
<dbReference type="AlphaFoldDB" id="A0A3L9DTU4"/>
<dbReference type="CDD" id="cd01983">
    <property type="entry name" value="SIMIBI"/>
    <property type="match status" value="1"/>
</dbReference>
<dbReference type="EMBL" id="RCVM01000002">
    <property type="protein sequence ID" value="RLY04876.1"/>
    <property type="molecule type" value="Genomic_DNA"/>
</dbReference>
<evidence type="ECO:0000259" key="1">
    <source>
        <dbReference type="Pfam" id="PF20720"/>
    </source>
</evidence>
<dbReference type="InterPro" id="IPR049050">
    <property type="entry name" value="nSTAND3"/>
</dbReference>
<proteinExistence type="predicted"/>
<keyword evidence="3" id="KW-1185">Reference proteome</keyword>
<evidence type="ECO:0000313" key="3">
    <source>
        <dbReference type="Proteomes" id="UP000279194"/>
    </source>
</evidence>
<dbReference type="RefSeq" id="WP_121834717.1">
    <property type="nucleotide sequence ID" value="NZ_CP163513.1"/>
</dbReference>
<gene>
    <name evidence="2" type="ORF">EAF07_02520</name>
</gene>
<protein>
    <submittedName>
        <fullName evidence="2">ATP-binding protein</fullName>
    </submittedName>
</protein>
<dbReference type="SUPFAM" id="SSF52540">
    <property type="entry name" value="P-loop containing nucleoside triphosphate hydrolases"/>
    <property type="match status" value="1"/>
</dbReference>
<sequence>MGLVNRIETAIKELEGGKFQKLGDAYLRRKYQFSNLVSLGSQEGTDKTTRGIPDSYAEKDGKYIYIMYGTHTSVVPKLKEDIQAVKKKILDEGTEQNKISRIICCHTSSNISIKQRDELEELAKPYQLDLIGINEIANDLIRLEFQFLAKEYLSINESTEQVWSIDDFIKIHDSSTTNAPISNFYIGDVNEGIKLLESSKNRILLISSKPGTGKTRLAIEICSILAKKGLNVLCVKSNNQSIYQDIKYHLDLQKDNVIFIDDVNTVQNYISTLGLLSTNNNVRFILTVRDYAKNEVIHNIKNYGYSSLEPVILQDDNFKQLLRQFSEHEFTQQQIEHIENISKGNPRIAVLAVLMSNSQDLTKFKNEIDILQDYYEGILLKDNISFEEQKALFILSYLKKISFDSLKDNQEFIKLLQLTNISEKLFKDGVERLHNRELCNIYNSKIVKIADQSLDDYIVIKFLINKKISVLDILHALYPLNNQKVIQLLNQFSNFVHNENDFNIISEAAKEYYAENIFQNVEEKEGFLAQFGILLPLEAISYVKDTISDIVEENYTQANFVKEKNKSKTVDDSLLLIIQTVIKTKYYKHGLQLLMNYFVKKPNLISEVYDMLEKNCGLITERDYIDYNIAKATLAQFKRLDLDKIYNQELIVTILKQYWKLEVERATANDEKTFTLRRYTIPDSVKLVQYHAIIIEILEKLYSTGASKIRYYIEKILYDYQFTILNYSNTHQKTIEQDLKNIKYRFFSNLSNLSLSGEKIVFALHEAEIKSDFEVFSEYKASERQKIYNNLANSNYAWRYKDDEQADFNQIVISYSSNLEKIFTYAYQFKQNTFMNNENIERVLYNMYHELIDEKIDFLYSMFRTRYRFENVTPNEFLEGLSQQEMQSILGFPSESEKYKWQFAYLTQLKRIEKEDIQLLEIILKNNPIPKYLNILHFEQFLLSKPDLKEILIKKAKSAHFIIPFFVRDEEVTRLINLMGKDDLKRLYLKELRSNIDRSGKLFQMLGHDDIDFTVNILKKINDLKLGYNDEVYVILHKIKSFNNVEKVYLSFLNYILENDSLYYYSSLLESIFKENHSILFNAIELSDNEELVIKMVNLGVEIFDDKSEKLKLFEIIKSKGYGKATFSKIHYSAMSDSWSGSYVPVLEQKQNFLQSVKEIFEDDIEYIDLVMHIDKIINRCSQRIEKELEEEF</sequence>
<keyword evidence="2" id="KW-0067">ATP-binding</keyword>
<accession>A0A3L9DTU4</accession>
<evidence type="ECO:0000313" key="2">
    <source>
        <dbReference type="EMBL" id="RLY04876.1"/>
    </source>
</evidence>
<reference evidence="2 3" key="1">
    <citation type="submission" date="2018-10" db="EMBL/GenBank/DDBJ databases">
        <title>Streptococcus hillyeri sp. nov., isolated from equine tracheal sample.</title>
        <authorList>
            <person name="Macfadyen A.C."/>
            <person name="Waller A."/>
            <person name="Paterson G.K."/>
        </authorList>
    </citation>
    <scope>NUCLEOTIDE SEQUENCE [LARGE SCALE GENOMIC DNA]</scope>
    <source>
        <strain evidence="2 3">28462</strain>
    </source>
</reference>
<organism evidence="2 3">
    <name type="scientific">Streptococcus hillyeri</name>
    <dbReference type="NCBI Taxonomy" id="2282420"/>
    <lineage>
        <taxon>Bacteria</taxon>
        <taxon>Bacillati</taxon>
        <taxon>Bacillota</taxon>
        <taxon>Bacilli</taxon>
        <taxon>Lactobacillales</taxon>
        <taxon>Streptococcaceae</taxon>
        <taxon>Streptococcus</taxon>
    </lineage>
</organism>
<dbReference type="Gene3D" id="3.40.50.300">
    <property type="entry name" value="P-loop containing nucleotide triphosphate hydrolases"/>
    <property type="match status" value="1"/>
</dbReference>
<dbReference type="Proteomes" id="UP000279194">
    <property type="component" value="Unassembled WGS sequence"/>
</dbReference>
<keyword evidence="2" id="KW-0547">Nucleotide-binding</keyword>
<dbReference type="InterPro" id="IPR027417">
    <property type="entry name" value="P-loop_NTPase"/>
</dbReference>
<dbReference type="GO" id="GO:0005524">
    <property type="term" value="F:ATP binding"/>
    <property type="evidence" value="ECO:0007669"/>
    <property type="project" value="UniProtKB-KW"/>
</dbReference>
<dbReference type="OrthoDB" id="9816071at2"/>
<dbReference type="Pfam" id="PF20720">
    <property type="entry name" value="nSTAND3"/>
    <property type="match status" value="1"/>
</dbReference>
<name>A0A3L9DTU4_9STRE</name>